<dbReference type="PROSITE" id="PS50112">
    <property type="entry name" value="PAS"/>
    <property type="match status" value="1"/>
</dbReference>
<evidence type="ECO:0000313" key="3">
    <source>
        <dbReference type="Proteomes" id="UP001208690"/>
    </source>
</evidence>
<evidence type="ECO:0000313" key="2">
    <source>
        <dbReference type="EMBL" id="MCV3273392.1"/>
    </source>
</evidence>
<sequence>MYRFLWRLEQQERRAKLTTFEGGPPIPDKIRLASAVTRTLVDMRFDAVSDLFKAHGTGSPTIIWSPSPYDFSQAVIKRFAACTTGNGAQSKCLTVREFEHLNTQDFEPWMMVLEPSTDCSDFRYLKYGSEIAIMFGRDMTGHRTSELGGHISDFFIALYTAVVIRKETVLSVHEPPSDVFATTWRRLIIPLVDEVGRVCRLAAVNVPDNELRAGMDALPDPALVVRPDGMMVYSNSHARRIFGDPSAHRVQISDYCDMAIDLPESAEKMLRDKTFVVSRSMGVQNQVLVHFEVRVSATFYREKPYFVIILKPH</sequence>
<dbReference type="InterPro" id="IPR035965">
    <property type="entry name" value="PAS-like_dom_sf"/>
</dbReference>
<organism evidence="2 3">
    <name type="scientific">Roseobacter sinensis</name>
    <dbReference type="NCBI Taxonomy" id="2931391"/>
    <lineage>
        <taxon>Bacteria</taxon>
        <taxon>Pseudomonadati</taxon>
        <taxon>Pseudomonadota</taxon>
        <taxon>Alphaproteobacteria</taxon>
        <taxon>Rhodobacterales</taxon>
        <taxon>Roseobacteraceae</taxon>
        <taxon>Roseobacter</taxon>
    </lineage>
</organism>
<dbReference type="Proteomes" id="UP001208690">
    <property type="component" value="Unassembled WGS sequence"/>
</dbReference>
<comment type="caution">
    <text evidence="2">The sequence shown here is derived from an EMBL/GenBank/DDBJ whole genome shotgun (WGS) entry which is preliminary data.</text>
</comment>
<dbReference type="SUPFAM" id="SSF55785">
    <property type="entry name" value="PYP-like sensor domain (PAS domain)"/>
    <property type="match status" value="1"/>
</dbReference>
<name>A0ABT3BIL5_9RHOB</name>
<keyword evidence="3" id="KW-1185">Reference proteome</keyword>
<protein>
    <submittedName>
        <fullName evidence="2">PAS domain-containing protein</fullName>
    </submittedName>
</protein>
<accession>A0ABT3BIL5</accession>
<evidence type="ECO:0000259" key="1">
    <source>
        <dbReference type="PROSITE" id="PS50112"/>
    </source>
</evidence>
<dbReference type="RefSeq" id="WP_263845614.1">
    <property type="nucleotide sequence ID" value="NZ_JALIEB010000014.1"/>
</dbReference>
<gene>
    <name evidence="2" type="ORF">MUB52_18320</name>
</gene>
<feature type="domain" description="PAS" evidence="1">
    <location>
        <begin position="207"/>
        <end position="243"/>
    </location>
</feature>
<dbReference type="EMBL" id="JALIEB010000014">
    <property type="protein sequence ID" value="MCV3273392.1"/>
    <property type="molecule type" value="Genomic_DNA"/>
</dbReference>
<dbReference type="InterPro" id="IPR000014">
    <property type="entry name" value="PAS"/>
</dbReference>
<proteinExistence type="predicted"/>
<reference evidence="2 3" key="1">
    <citation type="submission" date="2022-04" db="EMBL/GenBank/DDBJ databases">
        <title>Roseobacter sp. WL0113 is a bacterium isolated from neritic sediment.</title>
        <authorList>
            <person name="Wang L."/>
            <person name="He W."/>
            <person name="Zhang D.-F."/>
        </authorList>
    </citation>
    <scope>NUCLEOTIDE SEQUENCE [LARGE SCALE GENOMIC DNA]</scope>
    <source>
        <strain evidence="2 3">WL0113</strain>
    </source>
</reference>